<protein>
    <recommendedName>
        <fullName evidence="3">Bacteriocin-type signal sequence-containing protein</fullName>
    </recommendedName>
</protein>
<evidence type="ECO:0000313" key="1">
    <source>
        <dbReference type="EMBL" id="SFW41952.1"/>
    </source>
</evidence>
<name>A0A1K1P2G1_9FLAO</name>
<reference evidence="1 2" key="1">
    <citation type="submission" date="2016-11" db="EMBL/GenBank/DDBJ databases">
        <authorList>
            <person name="Jaros S."/>
            <person name="Januszkiewicz K."/>
            <person name="Wedrychowicz H."/>
        </authorList>
    </citation>
    <scope>NUCLEOTIDE SEQUENCE [LARGE SCALE GENOMIC DNA]</scope>
    <source>
        <strain evidence="1 2">CGMCC 1.12145</strain>
    </source>
</reference>
<evidence type="ECO:0008006" key="3">
    <source>
        <dbReference type="Google" id="ProtNLM"/>
    </source>
</evidence>
<dbReference type="RefSeq" id="WP_072316824.1">
    <property type="nucleotide sequence ID" value="NZ_FPJE01000007.1"/>
</dbReference>
<dbReference type="EMBL" id="FPJE01000007">
    <property type="protein sequence ID" value="SFW41952.1"/>
    <property type="molecule type" value="Genomic_DNA"/>
</dbReference>
<organism evidence="1 2">
    <name type="scientific">Sinomicrobium oceani</name>
    <dbReference type="NCBI Taxonomy" id="1150368"/>
    <lineage>
        <taxon>Bacteria</taxon>
        <taxon>Pseudomonadati</taxon>
        <taxon>Bacteroidota</taxon>
        <taxon>Flavobacteriia</taxon>
        <taxon>Flavobacteriales</taxon>
        <taxon>Flavobacteriaceae</taxon>
        <taxon>Sinomicrobium</taxon>
    </lineage>
</organism>
<dbReference type="STRING" id="1150368.SAMN02927921_01592"/>
<dbReference type="AlphaFoldDB" id="A0A1K1P2G1"/>
<evidence type="ECO:0000313" key="2">
    <source>
        <dbReference type="Proteomes" id="UP000182248"/>
    </source>
</evidence>
<sequence>MKCLKDYNVQELNATELNEINGGVTLNLGQVLDLTLGVLNIVVNAVQDAATAVAEYVAGVLGGL</sequence>
<gene>
    <name evidence="1" type="ORF">SAMN02927921_01592</name>
</gene>
<dbReference type="Proteomes" id="UP000182248">
    <property type="component" value="Unassembled WGS sequence"/>
</dbReference>
<proteinExistence type="predicted"/>
<accession>A0A1K1P2G1</accession>
<keyword evidence="2" id="KW-1185">Reference proteome</keyword>